<sequence length="172" mass="18488">MSSWAFADSVMRDQSNMGSSQGSGNDSDTNNVPQGSTTFPSPGYPPPAFLHYSSDSLPSYYEREPPRYTLLAFPNPQARTYGWLARVTWRQVGVGNFPGVTLPMVALAPPEQDRSLLAAVFLCTAVTTSNSLGGGGWRQEQLIVPTPIPRGSVDIPRSAFSSSSFVVLEGPT</sequence>
<dbReference type="Proteomes" id="UP001063166">
    <property type="component" value="Unassembled WGS sequence"/>
</dbReference>
<accession>A0A9P3PX19</accession>
<dbReference type="EMBL" id="BRPK01000017">
    <property type="protein sequence ID" value="GLB44595.1"/>
    <property type="molecule type" value="Genomic_DNA"/>
</dbReference>
<evidence type="ECO:0000256" key="1">
    <source>
        <dbReference type="SAM" id="MobiDB-lite"/>
    </source>
</evidence>
<reference evidence="2" key="1">
    <citation type="submission" date="2022-07" db="EMBL/GenBank/DDBJ databases">
        <title>The genome of Lyophyllum shimeji provides insight into the initial evolution of ectomycorrhizal fungal genome.</title>
        <authorList>
            <person name="Kobayashi Y."/>
            <person name="Shibata T."/>
            <person name="Hirakawa H."/>
            <person name="Shigenobu S."/>
            <person name="Nishiyama T."/>
            <person name="Yamada A."/>
            <person name="Hasebe M."/>
            <person name="Kawaguchi M."/>
        </authorList>
    </citation>
    <scope>NUCLEOTIDE SEQUENCE</scope>
    <source>
        <strain evidence="2">AT787</strain>
    </source>
</reference>
<evidence type="ECO:0000313" key="2">
    <source>
        <dbReference type="EMBL" id="GLB44595.1"/>
    </source>
</evidence>
<evidence type="ECO:0000313" key="3">
    <source>
        <dbReference type="Proteomes" id="UP001063166"/>
    </source>
</evidence>
<comment type="caution">
    <text evidence="2">The sequence shown here is derived from an EMBL/GenBank/DDBJ whole genome shotgun (WGS) entry which is preliminary data.</text>
</comment>
<keyword evidence="3" id="KW-1185">Reference proteome</keyword>
<proteinExistence type="predicted"/>
<name>A0A9P3PX19_LYOSH</name>
<dbReference type="AlphaFoldDB" id="A0A9P3PX19"/>
<protein>
    <submittedName>
        <fullName evidence="2">Uncharacterized protein</fullName>
    </submittedName>
</protein>
<organism evidence="2 3">
    <name type="scientific">Lyophyllum shimeji</name>
    <name type="common">Hon-shimeji</name>
    <name type="synonym">Tricholoma shimeji</name>
    <dbReference type="NCBI Taxonomy" id="47721"/>
    <lineage>
        <taxon>Eukaryota</taxon>
        <taxon>Fungi</taxon>
        <taxon>Dikarya</taxon>
        <taxon>Basidiomycota</taxon>
        <taxon>Agaricomycotina</taxon>
        <taxon>Agaricomycetes</taxon>
        <taxon>Agaricomycetidae</taxon>
        <taxon>Agaricales</taxon>
        <taxon>Tricholomatineae</taxon>
        <taxon>Lyophyllaceae</taxon>
        <taxon>Lyophyllum</taxon>
    </lineage>
</organism>
<feature type="compositionally biased region" description="Low complexity" evidence="1">
    <location>
        <begin position="13"/>
        <end position="31"/>
    </location>
</feature>
<gene>
    <name evidence="2" type="ORF">LshimejAT787_1702220</name>
</gene>
<feature type="region of interest" description="Disordered" evidence="1">
    <location>
        <begin position="1"/>
        <end position="44"/>
    </location>
</feature>